<dbReference type="EMBL" id="BPQB01000059">
    <property type="protein sequence ID" value="GJE96380.1"/>
    <property type="molecule type" value="Genomic_DNA"/>
</dbReference>
<proteinExistence type="predicted"/>
<accession>A0A9P3GJN1</accession>
<keyword evidence="2" id="KW-1185">Reference proteome</keyword>
<reference evidence="1 2" key="1">
    <citation type="submission" date="2021-08" db="EMBL/GenBank/DDBJ databases">
        <title>Draft Genome Sequence of Phanerochaete sordida strain YK-624.</title>
        <authorList>
            <person name="Mori T."/>
            <person name="Dohra H."/>
            <person name="Suzuki T."/>
            <person name="Kawagishi H."/>
            <person name="Hirai H."/>
        </authorList>
    </citation>
    <scope>NUCLEOTIDE SEQUENCE [LARGE SCALE GENOMIC DNA]</scope>
    <source>
        <strain evidence="1 2">YK-624</strain>
    </source>
</reference>
<evidence type="ECO:0000313" key="1">
    <source>
        <dbReference type="EMBL" id="GJE96380.1"/>
    </source>
</evidence>
<evidence type="ECO:0000313" key="2">
    <source>
        <dbReference type="Proteomes" id="UP000703269"/>
    </source>
</evidence>
<sequence>MGLKPFLTASRDPKIADIVMRDKMTDSWQVPSRFPNAIGKRLEMASCNNVDTSQMGKRMFAALLSRVGSLDMSISSDINNFPGVCLRMSACPLVVRPRGLLLLTMSTIIFSDRHI</sequence>
<dbReference type="Proteomes" id="UP000703269">
    <property type="component" value="Unassembled WGS sequence"/>
</dbReference>
<name>A0A9P3GJN1_9APHY</name>
<gene>
    <name evidence="1" type="ORF">PsYK624_125760</name>
</gene>
<dbReference type="AlphaFoldDB" id="A0A9P3GJN1"/>
<organism evidence="1 2">
    <name type="scientific">Phanerochaete sordida</name>
    <dbReference type="NCBI Taxonomy" id="48140"/>
    <lineage>
        <taxon>Eukaryota</taxon>
        <taxon>Fungi</taxon>
        <taxon>Dikarya</taxon>
        <taxon>Basidiomycota</taxon>
        <taxon>Agaricomycotina</taxon>
        <taxon>Agaricomycetes</taxon>
        <taxon>Polyporales</taxon>
        <taxon>Phanerochaetaceae</taxon>
        <taxon>Phanerochaete</taxon>
    </lineage>
</organism>
<comment type="caution">
    <text evidence="1">The sequence shown here is derived from an EMBL/GenBank/DDBJ whole genome shotgun (WGS) entry which is preliminary data.</text>
</comment>
<protein>
    <submittedName>
        <fullName evidence="1">Uncharacterized protein</fullName>
    </submittedName>
</protein>